<dbReference type="CDD" id="cd09628">
    <property type="entry name" value="DOMON_SDR_2_like"/>
    <property type="match status" value="1"/>
</dbReference>
<keyword evidence="4" id="KW-0813">Transport</keyword>
<proteinExistence type="inferred from homology"/>
<dbReference type="Proteomes" id="UP000694867">
    <property type="component" value="Unplaced"/>
</dbReference>
<dbReference type="PANTHER" id="PTHR45828:SF45">
    <property type="entry name" value="REELIN DOMAIN-CONTAINING PROTEIN"/>
    <property type="match status" value="1"/>
</dbReference>
<dbReference type="Pfam" id="PF03351">
    <property type="entry name" value="DOMON"/>
    <property type="match status" value="1"/>
</dbReference>
<dbReference type="Gene3D" id="2.60.40.4060">
    <property type="entry name" value="Reeler domain"/>
    <property type="match status" value="1"/>
</dbReference>
<accession>A0AAJ7SEK6</accession>
<evidence type="ECO:0000313" key="17">
    <source>
        <dbReference type="RefSeq" id="XP_028966478.1"/>
    </source>
</evidence>
<evidence type="ECO:0000256" key="6">
    <source>
        <dbReference type="ARBA" id="ARBA00022982"/>
    </source>
</evidence>
<dbReference type="InterPro" id="IPR002861">
    <property type="entry name" value="Reeler_dom"/>
</dbReference>
<gene>
    <name evidence="17" type="primary">LOC100904121</name>
</gene>
<feature type="transmembrane region" description="Helical" evidence="11">
    <location>
        <begin position="431"/>
        <end position="449"/>
    </location>
</feature>
<comment type="subcellular location">
    <subcellularLocation>
        <location evidence="2">Membrane</location>
        <topology evidence="2">Multi-pass membrane protein</topology>
    </subcellularLocation>
</comment>
<feature type="signal peptide" evidence="12">
    <location>
        <begin position="1"/>
        <end position="17"/>
    </location>
</feature>
<keyword evidence="5 11" id="KW-0812">Transmembrane</keyword>
<dbReference type="GeneID" id="100904121"/>
<dbReference type="GO" id="GO:0016020">
    <property type="term" value="C:membrane"/>
    <property type="evidence" value="ECO:0007669"/>
    <property type="project" value="UniProtKB-SubCell"/>
</dbReference>
<dbReference type="InterPro" id="IPR051237">
    <property type="entry name" value="Ferric-chelate_Red/DefProt"/>
</dbReference>
<keyword evidence="6" id="KW-0249">Electron transport</keyword>
<sequence length="585" mass="64598">MLQPVVILLAASVPAWANSVGAPAEACLTLLPGHDEEPQTTDAPFRLEVSSRCNEVQLDLVGSETFKGFLINARLASDPGQIVPGTFSADLYPNAQAIDCSNVRYSGLTHTDPSNKTAIRAVWNAPDGFDDKIVFKGAVVKAFDEFWSNITSPVIAVKGKSATEPYKPEIEDDVYDKCGVTAGCTGLPRDCIDTKDCEVLLTYTEEPGFGYRFELATTAGENHYAAAAFSDDDRMGNDAVVECVDTNGNIEIRESWNKANERVNEVLPTSNIQKVSQKSEGGVKSCVWRRPYSTEVGGLNFDLKGRNYIFLASGDVSDQGGGKSKHDEVVASDRPVDLSAARVERVDDSHLWIQTHATLMTVAWLFTASIGIMLARHYKNVWEDGTPFGVETWFACHQLLMGLTLTFAIGGVLTMFYRFGNLFPRAGWHPILGMTSLLFGILQPIMAFFRSKPGTPIRSIFNCIHWFVGNTAYVFGFAAIVFAIAKADIHDICWFIYLLIAFIIVNVFCHVILLIYESAEDVKAVRWAVERKSPEQMEEISERDTPGTKFRRMMLGAYIAGLLLTVGPLIALLWTNGTELMYWNA</sequence>
<dbReference type="PANTHER" id="PTHR45828">
    <property type="entry name" value="CYTOCHROME B561/FERRIC REDUCTASE TRANSMEMBRANE"/>
    <property type="match status" value="1"/>
</dbReference>
<feature type="domain" description="Reelin" evidence="15">
    <location>
        <begin position="4"/>
        <end position="168"/>
    </location>
</feature>
<evidence type="ECO:0000256" key="4">
    <source>
        <dbReference type="ARBA" id="ARBA00022448"/>
    </source>
</evidence>
<evidence type="ECO:0000256" key="2">
    <source>
        <dbReference type="ARBA" id="ARBA00004141"/>
    </source>
</evidence>
<name>A0AAJ7SEK6_9ACAR</name>
<feature type="transmembrane region" description="Helical" evidence="11">
    <location>
        <begin position="461"/>
        <end position="482"/>
    </location>
</feature>
<feature type="transmembrane region" description="Helical" evidence="11">
    <location>
        <begin position="555"/>
        <end position="574"/>
    </location>
</feature>
<dbReference type="Gene3D" id="1.20.120.1770">
    <property type="match status" value="1"/>
</dbReference>
<keyword evidence="7 11" id="KW-1133">Transmembrane helix</keyword>
<evidence type="ECO:0000259" key="15">
    <source>
        <dbReference type="PROSITE" id="PS51019"/>
    </source>
</evidence>
<dbReference type="CDD" id="cd08544">
    <property type="entry name" value="Reeler"/>
    <property type="match status" value="1"/>
</dbReference>
<comment type="cofactor">
    <cofactor evidence="1">
        <name>heme b</name>
        <dbReference type="ChEBI" id="CHEBI:60344"/>
    </cofactor>
</comment>
<dbReference type="InterPro" id="IPR042307">
    <property type="entry name" value="Reeler_sf"/>
</dbReference>
<evidence type="ECO:0000256" key="1">
    <source>
        <dbReference type="ARBA" id="ARBA00001970"/>
    </source>
</evidence>
<evidence type="ECO:0000256" key="5">
    <source>
        <dbReference type="ARBA" id="ARBA00022692"/>
    </source>
</evidence>
<feature type="transmembrane region" description="Helical" evidence="11">
    <location>
        <begin position="357"/>
        <end position="378"/>
    </location>
</feature>
<dbReference type="SMART" id="SM00665">
    <property type="entry name" value="B561"/>
    <property type="match status" value="1"/>
</dbReference>
<dbReference type="RefSeq" id="XP_028966478.1">
    <property type="nucleotide sequence ID" value="XM_029110645.1"/>
</dbReference>
<feature type="transmembrane region" description="Helical" evidence="11">
    <location>
        <begin position="494"/>
        <end position="516"/>
    </location>
</feature>
<dbReference type="PROSITE" id="PS51019">
    <property type="entry name" value="REELIN"/>
    <property type="match status" value="1"/>
</dbReference>
<evidence type="ECO:0000256" key="3">
    <source>
        <dbReference type="ARBA" id="ARBA00009195"/>
    </source>
</evidence>
<comment type="similarity">
    <text evidence="3">Belongs to the FRRS1 family.</text>
</comment>
<keyword evidence="12" id="KW-0732">Signal</keyword>
<evidence type="ECO:0000256" key="10">
    <source>
        <dbReference type="ARBA" id="ARBA00023180"/>
    </source>
</evidence>
<protein>
    <submittedName>
        <fullName evidence="17">Ferric-chelate reductase 1 homolog</fullName>
    </submittedName>
</protein>
<dbReference type="PROSITE" id="PS50836">
    <property type="entry name" value="DOMON"/>
    <property type="match status" value="1"/>
</dbReference>
<dbReference type="Pfam" id="PF03188">
    <property type="entry name" value="Cytochrom_B561"/>
    <property type="match status" value="1"/>
</dbReference>
<dbReference type="KEGG" id="goe:100904121"/>
<feature type="domain" description="DOMON" evidence="13">
    <location>
        <begin position="195"/>
        <end position="314"/>
    </location>
</feature>
<dbReference type="CDD" id="cd08760">
    <property type="entry name" value="Cyt_b561_FRRS1_like"/>
    <property type="match status" value="1"/>
</dbReference>
<dbReference type="InterPro" id="IPR006593">
    <property type="entry name" value="Cyt_b561/ferric_Rdtase_TM"/>
</dbReference>
<evidence type="ECO:0000256" key="9">
    <source>
        <dbReference type="ARBA" id="ARBA00023136"/>
    </source>
</evidence>
<evidence type="ECO:0000259" key="13">
    <source>
        <dbReference type="PROSITE" id="PS50836"/>
    </source>
</evidence>
<evidence type="ECO:0000259" key="14">
    <source>
        <dbReference type="PROSITE" id="PS50939"/>
    </source>
</evidence>
<dbReference type="InterPro" id="IPR005018">
    <property type="entry name" value="DOMON_domain"/>
</dbReference>
<dbReference type="Pfam" id="PF02014">
    <property type="entry name" value="Reeler"/>
    <property type="match status" value="1"/>
</dbReference>
<evidence type="ECO:0000256" key="7">
    <source>
        <dbReference type="ARBA" id="ARBA00022989"/>
    </source>
</evidence>
<organism evidence="16 17">
    <name type="scientific">Galendromus occidentalis</name>
    <name type="common">western predatory mite</name>
    <dbReference type="NCBI Taxonomy" id="34638"/>
    <lineage>
        <taxon>Eukaryota</taxon>
        <taxon>Metazoa</taxon>
        <taxon>Ecdysozoa</taxon>
        <taxon>Arthropoda</taxon>
        <taxon>Chelicerata</taxon>
        <taxon>Arachnida</taxon>
        <taxon>Acari</taxon>
        <taxon>Parasitiformes</taxon>
        <taxon>Mesostigmata</taxon>
        <taxon>Gamasina</taxon>
        <taxon>Phytoseioidea</taxon>
        <taxon>Phytoseiidae</taxon>
        <taxon>Typhlodrominae</taxon>
        <taxon>Galendromus</taxon>
    </lineage>
</organism>
<evidence type="ECO:0000256" key="12">
    <source>
        <dbReference type="SAM" id="SignalP"/>
    </source>
</evidence>
<feature type="chain" id="PRO_5042497581" evidence="12">
    <location>
        <begin position="18"/>
        <end position="585"/>
    </location>
</feature>
<reference evidence="17" key="1">
    <citation type="submission" date="2025-08" db="UniProtKB">
        <authorList>
            <consortium name="RefSeq"/>
        </authorList>
    </citation>
    <scope>IDENTIFICATION</scope>
</reference>
<dbReference type="PROSITE" id="PS50939">
    <property type="entry name" value="CYTOCHROME_B561"/>
    <property type="match status" value="1"/>
</dbReference>
<feature type="domain" description="Cytochrome b561" evidence="14">
    <location>
        <begin position="320"/>
        <end position="519"/>
    </location>
</feature>
<evidence type="ECO:0000256" key="11">
    <source>
        <dbReference type="SAM" id="Phobius"/>
    </source>
</evidence>
<keyword evidence="9 11" id="KW-0472">Membrane</keyword>
<dbReference type="SMART" id="SM00664">
    <property type="entry name" value="DoH"/>
    <property type="match status" value="1"/>
</dbReference>
<evidence type="ECO:0000313" key="16">
    <source>
        <dbReference type="Proteomes" id="UP000694867"/>
    </source>
</evidence>
<keyword evidence="10" id="KW-0325">Glycoprotein</keyword>
<keyword evidence="16" id="KW-1185">Reference proteome</keyword>
<feature type="transmembrane region" description="Helical" evidence="11">
    <location>
        <begin position="399"/>
        <end position="419"/>
    </location>
</feature>
<evidence type="ECO:0000256" key="8">
    <source>
        <dbReference type="ARBA" id="ARBA00023004"/>
    </source>
</evidence>
<keyword evidence="8" id="KW-0408">Iron</keyword>
<dbReference type="AlphaFoldDB" id="A0AAJ7SEK6"/>